<proteinExistence type="predicted"/>
<dbReference type="EMBL" id="BOMN01000112">
    <property type="protein sequence ID" value="GIE24681.1"/>
    <property type="molecule type" value="Genomic_DNA"/>
</dbReference>
<dbReference type="Proteomes" id="UP000603200">
    <property type="component" value="Unassembled WGS sequence"/>
</dbReference>
<name>A0ABQ4A1E6_9ACTN</name>
<gene>
    <name evidence="1" type="ORF">Ahu01nite_077830</name>
</gene>
<keyword evidence="2" id="KW-1185">Reference proteome</keyword>
<accession>A0ABQ4A1E6</accession>
<evidence type="ECO:0000313" key="2">
    <source>
        <dbReference type="Proteomes" id="UP000603200"/>
    </source>
</evidence>
<comment type="caution">
    <text evidence="1">The sequence shown here is derived from an EMBL/GenBank/DDBJ whole genome shotgun (WGS) entry which is preliminary data.</text>
</comment>
<protein>
    <submittedName>
        <fullName evidence="1">Uncharacterized protein</fullName>
    </submittedName>
</protein>
<evidence type="ECO:0000313" key="1">
    <source>
        <dbReference type="EMBL" id="GIE24681.1"/>
    </source>
</evidence>
<sequence>MSILDFVLMLQAARAILLREGTAEIGLSDRGDEWLFSEDGESVRLRTRGALGKRWMNGACPAESIHQLVDDPRWRPDPR</sequence>
<organism evidence="1 2">
    <name type="scientific">Winogradskya humida</name>
    <dbReference type="NCBI Taxonomy" id="113566"/>
    <lineage>
        <taxon>Bacteria</taxon>
        <taxon>Bacillati</taxon>
        <taxon>Actinomycetota</taxon>
        <taxon>Actinomycetes</taxon>
        <taxon>Micromonosporales</taxon>
        <taxon>Micromonosporaceae</taxon>
        <taxon>Winogradskya</taxon>
    </lineage>
</organism>
<reference evidence="1 2" key="1">
    <citation type="submission" date="2021-01" db="EMBL/GenBank/DDBJ databases">
        <title>Whole genome shotgun sequence of Actinoplanes humidus NBRC 14915.</title>
        <authorList>
            <person name="Komaki H."/>
            <person name="Tamura T."/>
        </authorList>
    </citation>
    <scope>NUCLEOTIDE SEQUENCE [LARGE SCALE GENOMIC DNA]</scope>
    <source>
        <strain evidence="1 2">NBRC 14915</strain>
    </source>
</reference>